<dbReference type="RefSeq" id="WP_184324215.1">
    <property type="nucleotide sequence ID" value="NZ_JACHLZ010000001.1"/>
</dbReference>
<sequence>MTSGTAATPWGLPKPIDETARLDPLMRSQNHGVTAISFTDPLGKRWCWTPQDGFAS</sequence>
<accession>A0A841A635</accession>
<proteinExistence type="predicted"/>
<evidence type="ECO:0000313" key="2">
    <source>
        <dbReference type="Proteomes" id="UP000588158"/>
    </source>
</evidence>
<keyword evidence="2" id="KW-1185">Reference proteome</keyword>
<dbReference type="AlphaFoldDB" id="A0A841A635"/>
<name>A0A841A635_9MICO</name>
<dbReference type="EMBL" id="JACHLZ010000001">
    <property type="protein sequence ID" value="MBB5830619.1"/>
    <property type="molecule type" value="Genomic_DNA"/>
</dbReference>
<organism evidence="1 2">
    <name type="scientific">Brachybacterium aquaticum</name>
    <dbReference type="NCBI Taxonomy" id="1432564"/>
    <lineage>
        <taxon>Bacteria</taxon>
        <taxon>Bacillati</taxon>
        <taxon>Actinomycetota</taxon>
        <taxon>Actinomycetes</taxon>
        <taxon>Micrococcales</taxon>
        <taxon>Dermabacteraceae</taxon>
        <taxon>Brachybacterium</taxon>
    </lineage>
</organism>
<gene>
    <name evidence="1" type="ORF">HNR70_000432</name>
</gene>
<reference evidence="1 2" key="1">
    <citation type="submission" date="2020-08" db="EMBL/GenBank/DDBJ databases">
        <title>Sequencing the genomes of 1000 actinobacteria strains.</title>
        <authorList>
            <person name="Klenk H.-P."/>
        </authorList>
    </citation>
    <scope>NUCLEOTIDE SEQUENCE [LARGE SCALE GENOMIC DNA]</scope>
    <source>
        <strain evidence="1 2">DSM 28796</strain>
    </source>
</reference>
<evidence type="ECO:0000313" key="1">
    <source>
        <dbReference type="EMBL" id="MBB5830619.1"/>
    </source>
</evidence>
<protein>
    <submittedName>
        <fullName evidence="1">Uncharacterized protein</fullName>
    </submittedName>
</protein>
<dbReference type="Proteomes" id="UP000588158">
    <property type="component" value="Unassembled WGS sequence"/>
</dbReference>
<comment type="caution">
    <text evidence="1">The sequence shown here is derived from an EMBL/GenBank/DDBJ whole genome shotgun (WGS) entry which is preliminary data.</text>
</comment>